<feature type="compositionally biased region" description="Basic and acidic residues" evidence="3">
    <location>
        <begin position="34"/>
        <end position="44"/>
    </location>
</feature>
<dbReference type="InterPro" id="IPR016072">
    <property type="entry name" value="Skp1_comp_dimer"/>
</dbReference>
<dbReference type="Gene3D" id="3.30.710.10">
    <property type="entry name" value="Potassium Channel Kv1.1, Chain A"/>
    <property type="match status" value="1"/>
</dbReference>
<evidence type="ECO:0000256" key="1">
    <source>
        <dbReference type="ARBA" id="ARBA00009993"/>
    </source>
</evidence>
<comment type="similarity">
    <text evidence="1">Belongs to the SKP1 family.</text>
</comment>
<sequence>MSFCYYCFLVFSNLEMSNNEEVGEVPQENGGDAVEVKTEEKTTEENGEEQTPPQVCEYTEEQMERLVLCRTSDDKIIVAPWHLMTQSKTFMQMWENLGMETASYQASSLTATEFEFPLNEITGECFHKILEWMREHHNIPEPILKQDPVTDERTWFKFTDWERQFFDVDFESVKEYYLAANFLDIRSLYLYCAQECARCIMDKSAEQIREMLCLEDDLTDEEKASITKEFDVPRDFPIIPLPEMSGPSTSSSSSAACNGTTMNGHSDEKGAGGSGGGGGGSSSSSSS</sequence>
<dbReference type="InterPro" id="IPR036296">
    <property type="entry name" value="SKP1-like_dim_sf"/>
</dbReference>
<feature type="compositionally biased region" description="Low complexity" evidence="3">
    <location>
        <begin position="245"/>
        <end position="254"/>
    </location>
</feature>
<keyword evidence="2" id="KW-0833">Ubl conjugation pathway</keyword>
<evidence type="ECO:0000313" key="5">
    <source>
        <dbReference type="Proteomes" id="UP000887572"/>
    </source>
</evidence>
<dbReference type="SUPFAM" id="SSF54695">
    <property type="entry name" value="POZ domain"/>
    <property type="match status" value="1"/>
</dbReference>
<feature type="region of interest" description="Disordered" evidence="3">
    <location>
        <begin position="237"/>
        <end position="287"/>
    </location>
</feature>
<dbReference type="WBParaSite" id="Gr19_v10_g11600.t1">
    <property type="protein sequence ID" value="Gr19_v10_g11600.t1"/>
    <property type="gene ID" value="Gr19_v10_g11600"/>
</dbReference>
<feature type="compositionally biased region" description="Polar residues" evidence="3">
    <location>
        <begin position="255"/>
        <end position="264"/>
    </location>
</feature>
<dbReference type="Pfam" id="PF01466">
    <property type="entry name" value="Skp1"/>
    <property type="match status" value="1"/>
</dbReference>
<reference evidence="6" key="1">
    <citation type="submission" date="2022-11" db="UniProtKB">
        <authorList>
            <consortium name="WormBaseParasite"/>
        </authorList>
    </citation>
    <scope>IDENTIFICATION</scope>
</reference>
<protein>
    <submittedName>
        <fullName evidence="6">Skp1-related protein</fullName>
    </submittedName>
</protein>
<proteinExistence type="inferred from homology"/>
<dbReference type="AlphaFoldDB" id="A0A914GVL7"/>
<evidence type="ECO:0000313" key="6">
    <source>
        <dbReference type="WBParaSite" id="Gr19_v10_g11600.t1"/>
    </source>
</evidence>
<organism evidence="5 6">
    <name type="scientific">Globodera rostochiensis</name>
    <name type="common">Golden nematode worm</name>
    <name type="synonym">Heterodera rostochiensis</name>
    <dbReference type="NCBI Taxonomy" id="31243"/>
    <lineage>
        <taxon>Eukaryota</taxon>
        <taxon>Metazoa</taxon>
        <taxon>Ecdysozoa</taxon>
        <taxon>Nematoda</taxon>
        <taxon>Chromadorea</taxon>
        <taxon>Rhabditida</taxon>
        <taxon>Tylenchina</taxon>
        <taxon>Tylenchomorpha</taxon>
        <taxon>Tylenchoidea</taxon>
        <taxon>Heteroderidae</taxon>
        <taxon>Heteroderinae</taxon>
        <taxon>Globodera</taxon>
    </lineage>
</organism>
<dbReference type="SMART" id="SM00512">
    <property type="entry name" value="Skp1"/>
    <property type="match status" value="1"/>
</dbReference>
<dbReference type="Proteomes" id="UP000887572">
    <property type="component" value="Unplaced"/>
</dbReference>
<accession>A0A914GVL7</accession>
<dbReference type="GO" id="GO:0006511">
    <property type="term" value="P:ubiquitin-dependent protein catabolic process"/>
    <property type="evidence" value="ECO:0007669"/>
    <property type="project" value="InterPro"/>
</dbReference>
<evidence type="ECO:0000259" key="4">
    <source>
        <dbReference type="Pfam" id="PF01466"/>
    </source>
</evidence>
<dbReference type="SUPFAM" id="SSF81382">
    <property type="entry name" value="Skp1 dimerisation domain-like"/>
    <property type="match status" value="1"/>
</dbReference>
<evidence type="ECO:0000256" key="3">
    <source>
        <dbReference type="SAM" id="MobiDB-lite"/>
    </source>
</evidence>
<feature type="region of interest" description="Disordered" evidence="3">
    <location>
        <begin position="21"/>
        <end position="52"/>
    </location>
</feature>
<dbReference type="InterPro" id="IPR011333">
    <property type="entry name" value="SKP1/BTB/POZ_sf"/>
</dbReference>
<feature type="compositionally biased region" description="Gly residues" evidence="3">
    <location>
        <begin position="271"/>
        <end position="281"/>
    </location>
</feature>
<keyword evidence="5" id="KW-1185">Reference proteome</keyword>
<dbReference type="InterPro" id="IPR001232">
    <property type="entry name" value="SKP1-like"/>
</dbReference>
<dbReference type="PANTHER" id="PTHR11165">
    <property type="entry name" value="SKP1"/>
    <property type="match status" value="1"/>
</dbReference>
<evidence type="ECO:0000256" key="2">
    <source>
        <dbReference type="ARBA" id="ARBA00022786"/>
    </source>
</evidence>
<feature type="domain" description="SKP1 component dimerisation" evidence="4">
    <location>
        <begin position="187"/>
        <end position="229"/>
    </location>
</feature>
<dbReference type="InterPro" id="IPR016897">
    <property type="entry name" value="SKP1"/>
</dbReference>
<name>A0A914GVL7_GLORO</name>